<dbReference type="Proteomes" id="UP000318939">
    <property type="component" value="Chromosome"/>
</dbReference>
<dbReference type="Gene3D" id="3.40.630.30">
    <property type="match status" value="1"/>
</dbReference>
<dbReference type="SUPFAM" id="SSF55729">
    <property type="entry name" value="Acyl-CoA N-acyltransferases (Nat)"/>
    <property type="match status" value="1"/>
</dbReference>
<evidence type="ECO:0000313" key="3">
    <source>
        <dbReference type="Proteomes" id="UP000318939"/>
    </source>
</evidence>
<dbReference type="Pfam" id="PF00583">
    <property type="entry name" value="Acetyltransf_1"/>
    <property type="match status" value="1"/>
</dbReference>
<reference evidence="2" key="2">
    <citation type="journal article" date="2023" name="MicrobiologyOpen">
        <title>Genomics of the tumorigenes clade of the family Rhizobiaceae and description of Rhizobium rhododendri sp. nov.</title>
        <authorList>
            <person name="Kuzmanovic N."/>
            <person name="diCenzo G.C."/>
            <person name="Bunk B."/>
            <person name="Sproeer C."/>
            <person name="Fruehling A."/>
            <person name="Neumann-Schaal M."/>
            <person name="Overmann J."/>
            <person name="Smalla K."/>
        </authorList>
    </citation>
    <scope>NUCLEOTIDE SEQUENCE</scope>
    <source>
        <strain evidence="2">Rho-6.2</strain>
    </source>
</reference>
<dbReference type="GO" id="GO:0016746">
    <property type="term" value="F:acyltransferase activity"/>
    <property type="evidence" value="ECO:0007669"/>
    <property type="project" value="UniProtKB-KW"/>
</dbReference>
<keyword evidence="2" id="KW-0012">Acyltransferase</keyword>
<protein>
    <submittedName>
        <fullName evidence="2">GNAT family N-acetyltransferase</fullName>
        <ecNumber evidence="2">2.3.1.-</ecNumber>
    </submittedName>
</protein>
<accession>A0ABY8IM49</accession>
<proteinExistence type="predicted"/>
<name>A0ABY8IM49_9HYPH</name>
<keyword evidence="2" id="KW-0808">Transferase</keyword>
<dbReference type="PROSITE" id="PS51186">
    <property type="entry name" value="GNAT"/>
    <property type="match status" value="1"/>
</dbReference>
<dbReference type="EC" id="2.3.1.-" evidence="2"/>
<feature type="domain" description="N-acetyltransferase" evidence="1">
    <location>
        <begin position="1"/>
        <end position="130"/>
    </location>
</feature>
<dbReference type="InterPro" id="IPR016181">
    <property type="entry name" value="Acyl_CoA_acyltransferase"/>
</dbReference>
<dbReference type="EMBL" id="CP117267">
    <property type="protein sequence ID" value="WFS24749.1"/>
    <property type="molecule type" value="Genomic_DNA"/>
</dbReference>
<dbReference type="RefSeq" id="WP_142829145.1">
    <property type="nucleotide sequence ID" value="NZ_CP117267.1"/>
</dbReference>
<dbReference type="InterPro" id="IPR000182">
    <property type="entry name" value="GNAT_dom"/>
</dbReference>
<sequence>MLSDIYLKARRATFTWVDPARFLLEDFATHSKGEIIFVCEDADGTIAGFIAILDADAFIHMLYIRAEWQGAGAGTALLQALPGWPRRRYRLKCLVKNKAARSFYEQRGFVVTGLGTSAEGDYNDMVFRPVTDWNL</sequence>
<reference evidence="2" key="1">
    <citation type="journal article" date="2019" name="Phytopathology">
        <title>A Novel Group of Rhizobium tumorigenes-Like Agrobacteria Associated with Crown Gall Disease of Rhododendron and Blueberry.</title>
        <authorList>
            <person name="Kuzmanovic N."/>
            <person name="Behrens P."/>
            <person name="Idczak E."/>
            <person name="Wagner S."/>
            <person name="Gotz M."/>
            <person name="Sproer C."/>
            <person name="Bunk B."/>
            <person name="Overmann J."/>
            <person name="Smalla K."/>
        </authorList>
    </citation>
    <scope>NUCLEOTIDE SEQUENCE</scope>
    <source>
        <strain evidence="2">Rho-6.2</strain>
    </source>
</reference>
<evidence type="ECO:0000313" key="2">
    <source>
        <dbReference type="EMBL" id="WFS24749.1"/>
    </source>
</evidence>
<evidence type="ECO:0000259" key="1">
    <source>
        <dbReference type="PROSITE" id="PS51186"/>
    </source>
</evidence>
<gene>
    <name evidence="2" type="ORF">PR018_00090</name>
</gene>
<keyword evidence="3" id="KW-1185">Reference proteome</keyword>
<dbReference type="CDD" id="cd04301">
    <property type="entry name" value="NAT_SF"/>
    <property type="match status" value="1"/>
</dbReference>
<organism evidence="2 3">
    <name type="scientific">Rhizobium rhododendri</name>
    <dbReference type="NCBI Taxonomy" id="2506430"/>
    <lineage>
        <taxon>Bacteria</taxon>
        <taxon>Pseudomonadati</taxon>
        <taxon>Pseudomonadota</taxon>
        <taxon>Alphaproteobacteria</taxon>
        <taxon>Hyphomicrobiales</taxon>
        <taxon>Rhizobiaceae</taxon>
        <taxon>Rhizobium/Agrobacterium group</taxon>
        <taxon>Rhizobium</taxon>
    </lineage>
</organism>